<evidence type="ECO:0000256" key="1">
    <source>
        <dbReference type="SAM" id="MobiDB-lite"/>
    </source>
</evidence>
<reference evidence="3 4" key="1">
    <citation type="submission" date="2017-02" db="EMBL/GenBank/DDBJ databases">
        <title>Draft genome sequence of Moraxella porci CCUG 54912T type strain.</title>
        <authorList>
            <person name="Salva-Serra F."/>
            <person name="Engstrom-Jakobsson H."/>
            <person name="Thorell K."/>
            <person name="Jaen-Luchoro D."/>
            <person name="Gonzales-Siles L."/>
            <person name="Karlsson R."/>
            <person name="Yazdan S."/>
            <person name="Boulund F."/>
            <person name="Johnning A."/>
            <person name="Engstrand L."/>
            <person name="Kristiansson E."/>
            <person name="Moore E."/>
        </authorList>
    </citation>
    <scope>NUCLEOTIDE SEQUENCE [LARGE SCALE GENOMIC DNA]</scope>
    <source>
        <strain evidence="3 4">CCUG 54912</strain>
    </source>
</reference>
<keyword evidence="4" id="KW-1185">Reference proteome</keyword>
<dbReference type="Pfam" id="PF14903">
    <property type="entry name" value="WG_beta_rep"/>
    <property type="match status" value="4"/>
</dbReference>
<dbReference type="PANTHER" id="PTHR37841:SF1">
    <property type="entry name" value="DUF3298 DOMAIN-CONTAINING PROTEIN"/>
    <property type="match status" value="1"/>
</dbReference>
<comment type="caution">
    <text evidence="3">The sequence shown here is derived from an EMBL/GenBank/DDBJ whole genome shotgun (WGS) entry which is preliminary data.</text>
</comment>
<protein>
    <recommendedName>
        <fullName evidence="5">WG repeat-containing protein</fullName>
    </recommendedName>
</protein>
<accession>A0A1T0CNF7</accession>
<evidence type="ECO:0000313" key="3">
    <source>
        <dbReference type="EMBL" id="OOS23872.1"/>
    </source>
</evidence>
<evidence type="ECO:0000313" key="4">
    <source>
        <dbReference type="Proteomes" id="UP000190683"/>
    </source>
</evidence>
<feature type="signal peptide" evidence="2">
    <location>
        <begin position="1"/>
        <end position="23"/>
    </location>
</feature>
<evidence type="ECO:0000256" key="2">
    <source>
        <dbReference type="SAM" id="SignalP"/>
    </source>
</evidence>
<dbReference type="STRING" id="573983.B0681_07850"/>
<dbReference type="AlphaFoldDB" id="A0A1T0CNF7"/>
<feature type="region of interest" description="Disordered" evidence="1">
    <location>
        <begin position="21"/>
        <end position="43"/>
    </location>
</feature>
<keyword evidence="2" id="KW-0732">Signal</keyword>
<sequence>MKIRQFTTVLILFVATLGSNSYAESKPSPNQPNAPDAPQKPSYSPSQASWMVLYDDVVASQGKYIVKKSGRFGVLDQSGKVVVPVRHNELYDLMRYEQVQQGGTAYLAKLDDQYGIYDGKGRIILPFEYDKHGKFDKGALPLSKDGKWGVIQFVTDADGTPNFNQPYWVLVDFTLDYDYLRSFSNGLALVRKGGLFGYINQNGKEVISPSYDQALPFYPVSFAIEDNQNSKLSNQPVAFVGIQSDERMRYGVIDVTGKAVIPIEFDAIHSNIKDYVIVVSKDGKFGAFGRGGDVILPIEYDNIFMHHCLFIESKPDDGQSRQCQVLVTKDGVKDTVGIEY</sequence>
<dbReference type="InterPro" id="IPR032774">
    <property type="entry name" value="WG_beta_rep"/>
</dbReference>
<feature type="chain" id="PRO_5012820428" description="WG repeat-containing protein" evidence="2">
    <location>
        <begin position="24"/>
        <end position="340"/>
    </location>
</feature>
<proteinExistence type="predicted"/>
<gene>
    <name evidence="3" type="ORF">B0681_07850</name>
</gene>
<feature type="compositionally biased region" description="Polar residues" evidence="1">
    <location>
        <begin position="21"/>
        <end position="33"/>
    </location>
</feature>
<organism evidence="3 4">
    <name type="scientific">Moraxella porci DSM 25326</name>
    <dbReference type="NCBI Taxonomy" id="573983"/>
    <lineage>
        <taxon>Bacteria</taxon>
        <taxon>Pseudomonadati</taxon>
        <taxon>Pseudomonadota</taxon>
        <taxon>Gammaproteobacteria</taxon>
        <taxon>Moraxellales</taxon>
        <taxon>Moraxellaceae</taxon>
        <taxon>Moraxella</taxon>
    </lineage>
</organism>
<dbReference type="Proteomes" id="UP000190683">
    <property type="component" value="Unassembled WGS sequence"/>
</dbReference>
<name>A0A1T0CNF7_9GAMM</name>
<dbReference type="PANTHER" id="PTHR37841">
    <property type="entry name" value="GLR2918 PROTEIN"/>
    <property type="match status" value="1"/>
</dbReference>
<dbReference type="RefSeq" id="WP_078318188.1">
    <property type="nucleotide sequence ID" value="NZ_MUYV01000011.1"/>
</dbReference>
<dbReference type="EMBL" id="MUYV01000011">
    <property type="protein sequence ID" value="OOS23872.1"/>
    <property type="molecule type" value="Genomic_DNA"/>
</dbReference>
<evidence type="ECO:0008006" key="5">
    <source>
        <dbReference type="Google" id="ProtNLM"/>
    </source>
</evidence>